<gene>
    <name evidence="2" type="ORF">NDU88_003555</name>
</gene>
<comment type="caution">
    <text evidence="2">The sequence shown here is derived from an EMBL/GenBank/DDBJ whole genome shotgun (WGS) entry which is preliminary data.</text>
</comment>
<sequence>MKNREMGNEIKETAEIRNSGKRTERGSIEETNSGKRTERQIIEETNSGRRTETRSIEETNSGWRTDAENRGDEQREEDGDTEVPGD</sequence>
<name>A0AAV7KV75_PLEWA</name>
<evidence type="ECO:0000313" key="2">
    <source>
        <dbReference type="EMBL" id="KAJ1083396.1"/>
    </source>
</evidence>
<protein>
    <submittedName>
        <fullName evidence="2">Uncharacterized protein</fullName>
    </submittedName>
</protein>
<evidence type="ECO:0000313" key="3">
    <source>
        <dbReference type="Proteomes" id="UP001066276"/>
    </source>
</evidence>
<proteinExistence type="predicted"/>
<reference evidence="2" key="1">
    <citation type="journal article" date="2022" name="bioRxiv">
        <title>Sequencing and chromosome-scale assembly of the giantPleurodeles waltlgenome.</title>
        <authorList>
            <person name="Brown T."/>
            <person name="Elewa A."/>
            <person name="Iarovenko S."/>
            <person name="Subramanian E."/>
            <person name="Araus A.J."/>
            <person name="Petzold A."/>
            <person name="Susuki M."/>
            <person name="Suzuki K.-i.T."/>
            <person name="Hayashi T."/>
            <person name="Toyoda A."/>
            <person name="Oliveira C."/>
            <person name="Osipova E."/>
            <person name="Leigh N.D."/>
            <person name="Simon A."/>
            <person name="Yun M.H."/>
        </authorList>
    </citation>
    <scope>NUCLEOTIDE SEQUENCE</scope>
    <source>
        <strain evidence="2">20211129_DDA</strain>
        <tissue evidence="2">Liver</tissue>
    </source>
</reference>
<accession>A0AAV7KV75</accession>
<dbReference type="EMBL" id="JANPWB010000016">
    <property type="protein sequence ID" value="KAJ1083396.1"/>
    <property type="molecule type" value="Genomic_DNA"/>
</dbReference>
<feature type="region of interest" description="Disordered" evidence="1">
    <location>
        <begin position="1"/>
        <end position="86"/>
    </location>
</feature>
<evidence type="ECO:0000256" key="1">
    <source>
        <dbReference type="SAM" id="MobiDB-lite"/>
    </source>
</evidence>
<dbReference type="Proteomes" id="UP001066276">
    <property type="component" value="Chromosome 12"/>
</dbReference>
<dbReference type="AlphaFoldDB" id="A0AAV7KV75"/>
<keyword evidence="3" id="KW-1185">Reference proteome</keyword>
<feature type="compositionally biased region" description="Acidic residues" evidence="1">
    <location>
        <begin position="74"/>
        <end position="86"/>
    </location>
</feature>
<organism evidence="2 3">
    <name type="scientific">Pleurodeles waltl</name>
    <name type="common">Iberian ribbed newt</name>
    <dbReference type="NCBI Taxonomy" id="8319"/>
    <lineage>
        <taxon>Eukaryota</taxon>
        <taxon>Metazoa</taxon>
        <taxon>Chordata</taxon>
        <taxon>Craniata</taxon>
        <taxon>Vertebrata</taxon>
        <taxon>Euteleostomi</taxon>
        <taxon>Amphibia</taxon>
        <taxon>Batrachia</taxon>
        <taxon>Caudata</taxon>
        <taxon>Salamandroidea</taxon>
        <taxon>Salamandridae</taxon>
        <taxon>Pleurodelinae</taxon>
        <taxon>Pleurodeles</taxon>
    </lineage>
</organism>
<feature type="compositionally biased region" description="Basic and acidic residues" evidence="1">
    <location>
        <begin position="21"/>
        <end position="57"/>
    </location>
</feature>
<feature type="compositionally biased region" description="Basic and acidic residues" evidence="1">
    <location>
        <begin position="1"/>
        <end position="15"/>
    </location>
</feature>